<evidence type="ECO:0000256" key="2">
    <source>
        <dbReference type="SAM" id="SignalP"/>
    </source>
</evidence>
<gene>
    <name evidence="3" type="ORF">GHI93_12110</name>
</gene>
<dbReference type="OrthoDB" id="9787283at2"/>
<dbReference type="EMBL" id="WITJ01000027">
    <property type="protein sequence ID" value="MQW40659.1"/>
    <property type="molecule type" value="Genomic_DNA"/>
</dbReference>
<feature type="chain" id="PRO_5039488897" evidence="2">
    <location>
        <begin position="24"/>
        <end position="521"/>
    </location>
</feature>
<dbReference type="Proteomes" id="UP000439550">
    <property type="component" value="Unassembled WGS sequence"/>
</dbReference>
<dbReference type="PANTHER" id="PTHR43649">
    <property type="entry name" value="ARABINOSE-BINDING PROTEIN-RELATED"/>
    <property type="match status" value="1"/>
</dbReference>
<organism evidence="3 4">
    <name type="scientific">Lactococcus hircilactis</name>
    <dbReference type="NCBI Taxonomy" id="1494462"/>
    <lineage>
        <taxon>Bacteria</taxon>
        <taxon>Bacillati</taxon>
        <taxon>Bacillota</taxon>
        <taxon>Bacilli</taxon>
        <taxon>Lactobacillales</taxon>
        <taxon>Streptococcaceae</taxon>
        <taxon>Lactococcus</taxon>
    </lineage>
</organism>
<feature type="signal peptide" evidence="2">
    <location>
        <begin position="1"/>
        <end position="23"/>
    </location>
</feature>
<sequence length="521" mass="57696">MKNRTLKVAASAASILAAVTLLSACGSNSSKKADAGNKNFTVATVRWSDWGTTFEKFPNKLAKQAGINVKWNVYLDANWTDKQSTMMAGGDLPDAFMGSITFTDQQIAQNQADFIPLNKYINKTDMPNLTKALKENPALKAMITSPDGKIWSLPKNEPVRPTIANQLFINKKWLDKLGLQMPTTYVEFVKVLQAFKTQDPNGDGKADEIPYAPGNVNPTFAYILPFGNLESDVQPNDVALWNGKPTFVYTNDRYKAGIQAMHTAYSQGLIDPQMYTEDATQTQANLMAKVEVVGVSAGWTADATFGANAKDYVALPPLKGPDGKAYVFSDPDHYNENRNEFMVTTKAKNVKALMKWVDKFYTNDASIQNTYGEFGVATKKTSTGYEVLKAKSGTTADTQAWVDSLRDFGPKTWTKSNKDVTFQDSTNGDAQKLAMDAKYKKYALPAYPNVTYTNAELTTMAQLLPDINSYATQQEAKWVTKGGLTDASYKAYVSKLNAMGLQKFMKIQTDAYNRYEKELKK</sequence>
<dbReference type="RefSeq" id="WP_153497275.1">
    <property type="nucleotide sequence ID" value="NZ_CBCRWP010000029.1"/>
</dbReference>
<dbReference type="InterPro" id="IPR050490">
    <property type="entry name" value="Bact_solute-bd_prot1"/>
</dbReference>
<name>A0A7X2D154_9LACT</name>
<reference evidence="3 4" key="1">
    <citation type="submission" date="2019-10" db="EMBL/GenBank/DDBJ databases">
        <authorList>
            <person name="Dong K."/>
        </authorList>
    </citation>
    <scope>NUCLEOTIDE SEQUENCE [LARGE SCALE GENOMIC DNA]</scope>
    <source>
        <strain evidence="3 4">DSM 28960</strain>
    </source>
</reference>
<keyword evidence="4" id="KW-1185">Reference proteome</keyword>
<dbReference type="PANTHER" id="PTHR43649:SF33">
    <property type="entry name" value="POLYGALACTURONAN_RHAMNOGALACTURONAN-BINDING PROTEIN YTCQ"/>
    <property type="match status" value="1"/>
</dbReference>
<dbReference type="SUPFAM" id="SSF53850">
    <property type="entry name" value="Periplasmic binding protein-like II"/>
    <property type="match status" value="1"/>
</dbReference>
<proteinExistence type="predicted"/>
<accession>A0A7X2D154</accession>
<comment type="caution">
    <text evidence="3">The sequence shown here is derived from an EMBL/GenBank/DDBJ whole genome shotgun (WGS) entry which is preliminary data.</text>
</comment>
<protein>
    <submittedName>
        <fullName evidence="3">Extracellular solute-binding protein</fullName>
    </submittedName>
</protein>
<evidence type="ECO:0000313" key="3">
    <source>
        <dbReference type="EMBL" id="MQW40659.1"/>
    </source>
</evidence>
<evidence type="ECO:0000256" key="1">
    <source>
        <dbReference type="ARBA" id="ARBA00022729"/>
    </source>
</evidence>
<keyword evidence="1 2" id="KW-0732">Signal</keyword>
<dbReference type="AlphaFoldDB" id="A0A7X2D154"/>
<evidence type="ECO:0000313" key="4">
    <source>
        <dbReference type="Proteomes" id="UP000439550"/>
    </source>
</evidence>
<dbReference type="Gene3D" id="3.40.190.10">
    <property type="entry name" value="Periplasmic binding protein-like II"/>
    <property type="match status" value="2"/>
</dbReference>